<organism evidence="1 2">
    <name type="scientific">Pleurotus cornucopiae</name>
    <name type="common">Cornucopia mushroom</name>
    <dbReference type="NCBI Taxonomy" id="5321"/>
    <lineage>
        <taxon>Eukaryota</taxon>
        <taxon>Fungi</taxon>
        <taxon>Dikarya</taxon>
        <taxon>Basidiomycota</taxon>
        <taxon>Agaricomycotina</taxon>
        <taxon>Agaricomycetes</taxon>
        <taxon>Agaricomycetidae</taxon>
        <taxon>Agaricales</taxon>
        <taxon>Pleurotineae</taxon>
        <taxon>Pleurotaceae</taxon>
        <taxon>Pleurotus</taxon>
    </lineage>
</organism>
<accession>A0ACB7IQ17</accession>
<dbReference type="Proteomes" id="UP000824881">
    <property type="component" value="Unassembled WGS sequence"/>
</dbReference>
<keyword evidence="2" id="KW-1185">Reference proteome</keyword>
<sequence length="375" mass="42257">MIHTLPPEVWLSIFKDFQWPQHELASMMSISAYTKNIVETLLYKHPEIGNQSQDLEISHLVEQFHRSITKGDGHLADIVQSLHLSGSCRSGQPGSDNTCLTTPLLMSLRNLKHLSLFFCDMVLIPPAVDPSCQFASITHLDYSTELDDPVAFAAFLGSLPSLEYMKSWGDYIGSIPLAPEALPRLRHLDYASFDSAVSVLTGRHVPHVCLFFDDLEPLIPLLNDGADYSTLRDTFRCVESLSVVSEHVGPITLIICASYFQGIKYLQIRSEITMPSVDVVLDLAGTLQATKLEYFELNLFCYKILTANSARTLFSQIPTLKIFDLRRTIIDADSEDCRFRRDKLKDGSESIQAKPLTQWNRWWTVIEEDLGDVKG</sequence>
<evidence type="ECO:0000313" key="1">
    <source>
        <dbReference type="EMBL" id="KAG9220289.1"/>
    </source>
</evidence>
<reference evidence="1 2" key="1">
    <citation type="journal article" date="2021" name="Appl. Environ. Microbiol.">
        <title>Genetic linkage and physical mapping for an oyster mushroom Pleurotus cornucopiae and QTL analysis for the trait cap color.</title>
        <authorList>
            <person name="Zhang Y."/>
            <person name="Gao W."/>
            <person name="Sonnenberg A."/>
            <person name="Chen Q."/>
            <person name="Zhang J."/>
            <person name="Huang C."/>
        </authorList>
    </citation>
    <scope>NUCLEOTIDE SEQUENCE [LARGE SCALE GENOMIC DNA]</scope>
    <source>
        <strain evidence="1">CCMSSC00406</strain>
    </source>
</reference>
<proteinExistence type="predicted"/>
<name>A0ACB7IQ17_PLECO</name>
<dbReference type="EMBL" id="WQMT02000007">
    <property type="protein sequence ID" value="KAG9220289.1"/>
    <property type="molecule type" value="Genomic_DNA"/>
</dbReference>
<comment type="caution">
    <text evidence="1">The sequence shown here is derived from an EMBL/GenBank/DDBJ whole genome shotgun (WGS) entry which is preliminary data.</text>
</comment>
<gene>
    <name evidence="1" type="ORF">CCMSSC00406_0006354</name>
</gene>
<evidence type="ECO:0000313" key="2">
    <source>
        <dbReference type="Proteomes" id="UP000824881"/>
    </source>
</evidence>
<protein>
    <submittedName>
        <fullName evidence="1">Uncharacterized protein</fullName>
    </submittedName>
</protein>